<name>A0AAV5BKQ1_ELECO</name>
<dbReference type="AlphaFoldDB" id="A0AAV5BKQ1"/>
<sequence length="100" mass="10279">MPVVGINSDKVPTSHASNAERRRGGVTGVALAPMMTVAPKSMRWNAEMRNSGLRRSAGAGAGSRCDGSGVGSSLVRLPCSSFRAILGSHARPVTVTTDKG</sequence>
<gene>
    <name evidence="2" type="primary">ga02909</name>
    <name evidence="2" type="ORF">PR202_ga02909</name>
</gene>
<evidence type="ECO:0000256" key="1">
    <source>
        <dbReference type="SAM" id="MobiDB-lite"/>
    </source>
</evidence>
<keyword evidence="3" id="KW-1185">Reference proteome</keyword>
<evidence type="ECO:0000313" key="2">
    <source>
        <dbReference type="EMBL" id="GJM86999.1"/>
    </source>
</evidence>
<dbReference type="Proteomes" id="UP001054889">
    <property type="component" value="Unassembled WGS sequence"/>
</dbReference>
<accession>A0AAV5BKQ1</accession>
<evidence type="ECO:0000313" key="3">
    <source>
        <dbReference type="Proteomes" id="UP001054889"/>
    </source>
</evidence>
<proteinExistence type="predicted"/>
<feature type="region of interest" description="Disordered" evidence="1">
    <location>
        <begin position="1"/>
        <end position="24"/>
    </location>
</feature>
<reference evidence="2" key="1">
    <citation type="journal article" date="2018" name="DNA Res.">
        <title>Multiple hybrid de novo genome assembly of finger millet, an orphan allotetraploid crop.</title>
        <authorList>
            <person name="Hatakeyama M."/>
            <person name="Aluri S."/>
            <person name="Balachadran M.T."/>
            <person name="Sivarajan S.R."/>
            <person name="Patrignani A."/>
            <person name="Gruter S."/>
            <person name="Poveda L."/>
            <person name="Shimizu-Inatsugi R."/>
            <person name="Baeten J."/>
            <person name="Francoijs K.J."/>
            <person name="Nataraja K.N."/>
            <person name="Reddy Y.A.N."/>
            <person name="Phadnis S."/>
            <person name="Ravikumar R.L."/>
            <person name="Schlapbach R."/>
            <person name="Sreeman S.M."/>
            <person name="Shimizu K.K."/>
        </authorList>
    </citation>
    <scope>NUCLEOTIDE SEQUENCE</scope>
</reference>
<protein>
    <submittedName>
        <fullName evidence="2">Uncharacterized protein</fullName>
    </submittedName>
</protein>
<dbReference type="EMBL" id="BQKI01000001">
    <property type="protein sequence ID" value="GJM86999.1"/>
    <property type="molecule type" value="Genomic_DNA"/>
</dbReference>
<comment type="caution">
    <text evidence="2">The sequence shown here is derived from an EMBL/GenBank/DDBJ whole genome shotgun (WGS) entry which is preliminary data.</text>
</comment>
<reference evidence="2" key="2">
    <citation type="submission" date="2021-12" db="EMBL/GenBank/DDBJ databases">
        <title>Resequencing data analysis of finger millet.</title>
        <authorList>
            <person name="Hatakeyama M."/>
            <person name="Aluri S."/>
            <person name="Balachadran M.T."/>
            <person name="Sivarajan S.R."/>
            <person name="Poveda L."/>
            <person name="Shimizu-Inatsugi R."/>
            <person name="Schlapbach R."/>
            <person name="Sreeman S.M."/>
            <person name="Shimizu K.K."/>
        </authorList>
    </citation>
    <scope>NUCLEOTIDE SEQUENCE</scope>
</reference>
<organism evidence="2 3">
    <name type="scientific">Eleusine coracana subsp. coracana</name>
    <dbReference type="NCBI Taxonomy" id="191504"/>
    <lineage>
        <taxon>Eukaryota</taxon>
        <taxon>Viridiplantae</taxon>
        <taxon>Streptophyta</taxon>
        <taxon>Embryophyta</taxon>
        <taxon>Tracheophyta</taxon>
        <taxon>Spermatophyta</taxon>
        <taxon>Magnoliopsida</taxon>
        <taxon>Liliopsida</taxon>
        <taxon>Poales</taxon>
        <taxon>Poaceae</taxon>
        <taxon>PACMAD clade</taxon>
        <taxon>Chloridoideae</taxon>
        <taxon>Cynodonteae</taxon>
        <taxon>Eleusininae</taxon>
        <taxon>Eleusine</taxon>
    </lineage>
</organism>